<sequence length="193" mass="21589">MKRILFICTGNTCRSPMAEAILHRLAHQRRMTIAVRSAGVSTVDGLPVSSNALNALRERGIEHKGSSKALTAEAVEWADLILTMTAAHKRDLLHYFPEAVDKTFTLKEFAYQDETLLGDILELEGLYTEMQMKSALGQQLTAEERQRLLELEKKIPSFDIADPFGGSQSVYNSCSAEIEEALHKLLDKLANRR</sequence>
<dbReference type="GO" id="GO:0004725">
    <property type="term" value="F:protein tyrosine phosphatase activity"/>
    <property type="evidence" value="ECO:0007669"/>
    <property type="project" value="InterPro"/>
</dbReference>
<dbReference type="Gene3D" id="3.40.50.2300">
    <property type="match status" value="1"/>
</dbReference>
<dbReference type="Proteomes" id="UP000266482">
    <property type="component" value="Unassembled WGS sequence"/>
</dbReference>
<keyword evidence="2" id="KW-0378">Hydrolase</keyword>
<dbReference type="AlphaFoldDB" id="A0A3A1URW0"/>
<evidence type="ECO:0000259" key="5">
    <source>
        <dbReference type="SMART" id="SM00226"/>
    </source>
</evidence>
<keyword evidence="3" id="KW-0904">Protein phosphatase</keyword>
<dbReference type="EMBL" id="QXQA01000012">
    <property type="protein sequence ID" value="RIX50994.1"/>
    <property type="molecule type" value="Genomic_DNA"/>
</dbReference>
<dbReference type="OrthoDB" id="9784339at2"/>
<gene>
    <name evidence="6" type="ORF">D3P08_18085</name>
</gene>
<dbReference type="CDD" id="cd16344">
    <property type="entry name" value="LMWPAP"/>
    <property type="match status" value="1"/>
</dbReference>
<keyword evidence="7" id="KW-1185">Reference proteome</keyword>
<dbReference type="InterPro" id="IPR050438">
    <property type="entry name" value="LMW_PTPase"/>
</dbReference>
<dbReference type="PANTHER" id="PTHR11717:SF31">
    <property type="entry name" value="LOW MOLECULAR WEIGHT PROTEIN-TYROSINE-PHOSPHATASE ETP-RELATED"/>
    <property type="match status" value="1"/>
</dbReference>
<dbReference type="PRINTS" id="PR00719">
    <property type="entry name" value="LMWPTPASE"/>
</dbReference>
<feature type="domain" description="Phosphotyrosine protein phosphatase I" evidence="5">
    <location>
        <begin position="2"/>
        <end position="188"/>
    </location>
</feature>
<evidence type="ECO:0000256" key="1">
    <source>
        <dbReference type="ARBA" id="ARBA00011063"/>
    </source>
</evidence>
<dbReference type="PANTHER" id="PTHR11717">
    <property type="entry name" value="LOW MOLECULAR WEIGHT PROTEIN TYROSINE PHOSPHATASE"/>
    <property type="match status" value="1"/>
</dbReference>
<organism evidence="6 7">
    <name type="scientific">Paenibacillus nanensis</name>
    <dbReference type="NCBI Taxonomy" id="393251"/>
    <lineage>
        <taxon>Bacteria</taxon>
        <taxon>Bacillati</taxon>
        <taxon>Bacillota</taxon>
        <taxon>Bacilli</taxon>
        <taxon>Bacillales</taxon>
        <taxon>Paenibacillaceae</taxon>
        <taxon>Paenibacillus</taxon>
    </lineage>
</organism>
<dbReference type="RefSeq" id="WP_119601112.1">
    <property type="nucleotide sequence ID" value="NZ_QXQA01000012.1"/>
</dbReference>
<evidence type="ECO:0000256" key="3">
    <source>
        <dbReference type="ARBA" id="ARBA00022912"/>
    </source>
</evidence>
<dbReference type="InterPro" id="IPR036196">
    <property type="entry name" value="Ptyr_pPase_sf"/>
</dbReference>
<dbReference type="Pfam" id="PF01451">
    <property type="entry name" value="LMWPc"/>
    <property type="match status" value="1"/>
</dbReference>
<evidence type="ECO:0000313" key="6">
    <source>
        <dbReference type="EMBL" id="RIX50994.1"/>
    </source>
</evidence>
<evidence type="ECO:0000313" key="7">
    <source>
        <dbReference type="Proteomes" id="UP000266482"/>
    </source>
</evidence>
<dbReference type="SUPFAM" id="SSF52788">
    <property type="entry name" value="Phosphotyrosine protein phosphatases I"/>
    <property type="match status" value="1"/>
</dbReference>
<reference evidence="6 7" key="1">
    <citation type="submission" date="2018-09" db="EMBL/GenBank/DDBJ databases">
        <title>Paenibacillus aracenensis nov. sp. isolated from a cave in southern Spain.</title>
        <authorList>
            <person name="Jurado V."/>
            <person name="Gutierrez-Patricio S."/>
            <person name="Gonzalez-Pimentel J.L."/>
            <person name="Miller A.Z."/>
            <person name="Laiz L."/>
            <person name="Saiz-Jimenez C."/>
        </authorList>
    </citation>
    <scope>NUCLEOTIDE SEQUENCE [LARGE SCALE GENOMIC DNA]</scope>
    <source>
        <strain evidence="6 7">DSM 22867</strain>
    </source>
</reference>
<dbReference type="InterPro" id="IPR023485">
    <property type="entry name" value="Ptyr_pPase"/>
</dbReference>
<evidence type="ECO:0000256" key="2">
    <source>
        <dbReference type="ARBA" id="ARBA00022801"/>
    </source>
</evidence>
<feature type="active site" evidence="4">
    <location>
        <position position="14"/>
    </location>
</feature>
<feature type="active site" description="Nucleophile" evidence="4">
    <location>
        <position position="8"/>
    </location>
</feature>
<proteinExistence type="inferred from homology"/>
<protein>
    <submittedName>
        <fullName evidence="6">Low molecular weight protein arginine phosphatase</fullName>
    </submittedName>
</protein>
<evidence type="ECO:0000256" key="4">
    <source>
        <dbReference type="PIRSR" id="PIRSR617867-1"/>
    </source>
</evidence>
<accession>A0A3A1URW0</accession>
<dbReference type="InterPro" id="IPR017867">
    <property type="entry name" value="Tyr_phospatase_low_mol_wt"/>
</dbReference>
<dbReference type="SMART" id="SM00226">
    <property type="entry name" value="LMWPc"/>
    <property type="match status" value="1"/>
</dbReference>
<comment type="caution">
    <text evidence="6">The sequence shown here is derived from an EMBL/GenBank/DDBJ whole genome shotgun (WGS) entry which is preliminary data.</text>
</comment>
<name>A0A3A1URW0_9BACL</name>
<comment type="similarity">
    <text evidence="1">Belongs to the low molecular weight phosphotyrosine protein phosphatase family.</text>
</comment>